<evidence type="ECO:0000256" key="5">
    <source>
        <dbReference type="ARBA" id="ARBA00023136"/>
    </source>
</evidence>
<feature type="region of interest" description="Disordered" evidence="7">
    <location>
        <begin position="330"/>
        <end position="375"/>
    </location>
</feature>
<dbReference type="InterPro" id="IPR037185">
    <property type="entry name" value="EmrE-like"/>
</dbReference>
<sequence length="375" mass="40686">MDLFKQAKPYLAVIFMQFGYAGSAIISKSALNKGMSHYAFAIYRNLFAAAVFAPFAVVLERKVRPRMTISVLWKIILLGLLEPVIDQNLYYAAMKYTTATFAVSMTNMLPALTFLLAWILRLEEVNTRRLHSQIKIAGTIITVGGAMIMTLVRGPAINLPWTRADANVQSPAAANPQDPIKGALMISAGCFCWASFHILQAMTVKSYPACLSLTSMICTAGALQGTIVTLVAERGNPSVWSIHFDTILMSYVYSGVVTSGVGYCISGIIMRAKGPVFVTAFSPLSMVIVAFMSTFILAERLTFGRVFGAISIVTGLYLVIWGKCKDQISPSKSTNVDETDPIDEQLPDKNLTTKSSNDEKNDATKGDIAGGDNAV</sequence>
<dbReference type="Pfam" id="PF00892">
    <property type="entry name" value="EamA"/>
    <property type="match status" value="2"/>
</dbReference>
<dbReference type="PhylomeDB" id="A0A068UBR1"/>
<feature type="transmembrane region" description="Helical" evidence="6">
    <location>
        <begin position="276"/>
        <end position="297"/>
    </location>
</feature>
<keyword evidence="5 6" id="KW-0472">Membrane</keyword>
<feature type="transmembrane region" description="Helical" evidence="6">
    <location>
        <begin position="251"/>
        <end position="269"/>
    </location>
</feature>
<evidence type="ECO:0000256" key="3">
    <source>
        <dbReference type="ARBA" id="ARBA00022692"/>
    </source>
</evidence>
<name>A0A068UBR1_COFCA</name>
<dbReference type="InterPro" id="IPR000620">
    <property type="entry name" value="EamA_dom"/>
</dbReference>
<gene>
    <name evidence="9" type="ORF">GSCOC_T00020863001</name>
</gene>
<evidence type="ECO:0000256" key="6">
    <source>
        <dbReference type="RuleBase" id="RU363077"/>
    </source>
</evidence>
<proteinExistence type="inferred from homology"/>
<keyword evidence="10" id="KW-1185">Reference proteome</keyword>
<evidence type="ECO:0000256" key="4">
    <source>
        <dbReference type="ARBA" id="ARBA00022989"/>
    </source>
</evidence>
<dbReference type="OrthoDB" id="1728340at2759"/>
<evidence type="ECO:0000256" key="2">
    <source>
        <dbReference type="ARBA" id="ARBA00007635"/>
    </source>
</evidence>
<comment type="subcellular location">
    <subcellularLocation>
        <location evidence="1 6">Membrane</location>
        <topology evidence="1 6">Multi-pass membrane protein</topology>
    </subcellularLocation>
</comment>
<dbReference type="OMA" id="INGPMLN"/>
<feature type="domain" description="EamA" evidence="8">
    <location>
        <begin position="181"/>
        <end position="320"/>
    </location>
</feature>
<feature type="transmembrane region" description="Helical" evidence="6">
    <location>
        <begin position="303"/>
        <end position="322"/>
    </location>
</feature>
<dbReference type="Gramene" id="CDP05672">
    <property type="protein sequence ID" value="CDP05672"/>
    <property type="gene ID" value="GSCOC_T00020863001"/>
</dbReference>
<dbReference type="SUPFAM" id="SSF103481">
    <property type="entry name" value="Multidrug resistance efflux transporter EmrE"/>
    <property type="match status" value="2"/>
</dbReference>
<dbReference type="GO" id="GO:0022857">
    <property type="term" value="F:transmembrane transporter activity"/>
    <property type="evidence" value="ECO:0007669"/>
    <property type="project" value="InterPro"/>
</dbReference>
<feature type="transmembrane region" description="Helical" evidence="6">
    <location>
        <begin position="7"/>
        <end position="26"/>
    </location>
</feature>
<feature type="transmembrane region" description="Helical" evidence="6">
    <location>
        <begin position="38"/>
        <end position="59"/>
    </location>
</feature>
<dbReference type="GO" id="GO:0016020">
    <property type="term" value="C:membrane"/>
    <property type="evidence" value="ECO:0007669"/>
    <property type="project" value="UniProtKB-SubCell"/>
</dbReference>
<keyword evidence="3 6" id="KW-0812">Transmembrane</keyword>
<feature type="transmembrane region" description="Helical" evidence="6">
    <location>
        <begin position="134"/>
        <end position="152"/>
    </location>
</feature>
<protein>
    <recommendedName>
        <fullName evidence="6">WAT1-related protein</fullName>
    </recommendedName>
</protein>
<dbReference type="EMBL" id="HG739101">
    <property type="protein sequence ID" value="CDP05672.1"/>
    <property type="molecule type" value="Genomic_DNA"/>
</dbReference>
<reference evidence="10" key="1">
    <citation type="journal article" date="2014" name="Science">
        <title>The coffee genome provides insight into the convergent evolution of caffeine biosynthesis.</title>
        <authorList>
            <person name="Denoeud F."/>
            <person name="Carretero-Paulet L."/>
            <person name="Dereeper A."/>
            <person name="Droc G."/>
            <person name="Guyot R."/>
            <person name="Pietrella M."/>
            <person name="Zheng C."/>
            <person name="Alberti A."/>
            <person name="Anthony F."/>
            <person name="Aprea G."/>
            <person name="Aury J.M."/>
            <person name="Bento P."/>
            <person name="Bernard M."/>
            <person name="Bocs S."/>
            <person name="Campa C."/>
            <person name="Cenci A."/>
            <person name="Combes M.C."/>
            <person name="Crouzillat D."/>
            <person name="Da Silva C."/>
            <person name="Daddiego L."/>
            <person name="De Bellis F."/>
            <person name="Dussert S."/>
            <person name="Garsmeur O."/>
            <person name="Gayraud T."/>
            <person name="Guignon V."/>
            <person name="Jahn K."/>
            <person name="Jamilloux V."/>
            <person name="Joet T."/>
            <person name="Labadie K."/>
            <person name="Lan T."/>
            <person name="Leclercq J."/>
            <person name="Lepelley M."/>
            <person name="Leroy T."/>
            <person name="Li L.T."/>
            <person name="Librado P."/>
            <person name="Lopez L."/>
            <person name="Munoz A."/>
            <person name="Noel B."/>
            <person name="Pallavicini A."/>
            <person name="Perrotta G."/>
            <person name="Poncet V."/>
            <person name="Pot D."/>
            <person name="Priyono X."/>
            <person name="Rigoreau M."/>
            <person name="Rouard M."/>
            <person name="Rozas J."/>
            <person name="Tranchant-Dubreuil C."/>
            <person name="VanBuren R."/>
            <person name="Zhang Q."/>
            <person name="Andrade A.C."/>
            <person name="Argout X."/>
            <person name="Bertrand B."/>
            <person name="de Kochko A."/>
            <person name="Graziosi G."/>
            <person name="Henry R.J."/>
            <person name="Jayarama X."/>
            <person name="Ming R."/>
            <person name="Nagai C."/>
            <person name="Rounsley S."/>
            <person name="Sankoff D."/>
            <person name="Giuliano G."/>
            <person name="Albert V.A."/>
            <person name="Wincker P."/>
            <person name="Lashermes P."/>
        </authorList>
    </citation>
    <scope>NUCLEOTIDE SEQUENCE [LARGE SCALE GENOMIC DNA]</scope>
    <source>
        <strain evidence="10">cv. DH200-94</strain>
    </source>
</reference>
<dbReference type="Proteomes" id="UP000295252">
    <property type="component" value="Chromosome XI"/>
</dbReference>
<feature type="transmembrane region" description="Helical" evidence="6">
    <location>
        <begin position="71"/>
        <end position="93"/>
    </location>
</feature>
<feature type="transmembrane region" description="Helical" evidence="6">
    <location>
        <begin position="211"/>
        <end position="231"/>
    </location>
</feature>
<evidence type="ECO:0000313" key="10">
    <source>
        <dbReference type="Proteomes" id="UP000295252"/>
    </source>
</evidence>
<organism evidence="9 10">
    <name type="scientific">Coffea canephora</name>
    <name type="common">Robusta coffee</name>
    <dbReference type="NCBI Taxonomy" id="49390"/>
    <lineage>
        <taxon>Eukaryota</taxon>
        <taxon>Viridiplantae</taxon>
        <taxon>Streptophyta</taxon>
        <taxon>Embryophyta</taxon>
        <taxon>Tracheophyta</taxon>
        <taxon>Spermatophyta</taxon>
        <taxon>Magnoliopsida</taxon>
        <taxon>eudicotyledons</taxon>
        <taxon>Gunneridae</taxon>
        <taxon>Pentapetalae</taxon>
        <taxon>asterids</taxon>
        <taxon>lamiids</taxon>
        <taxon>Gentianales</taxon>
        <taxon>Rubiaceae</taxon>
        <taxon>Ixoroideae</taxon>
        <taxon>Gardenieae complex</taxon>
        <taxon>Bertiereae - Coffeeae clade</taxon>
        <taxon>Coffeeae</taxon>
        <taxon>Coffea</taxon>
    </lineage>
</organism>
<feature type="domain" description="EamA" evidence="8">
    <location>
        <begin position="10"/>
        <end position="149"/>
    </location>
</feature>
<dbReference type="InParanoid" id="A0A068UBR1"/>
<dbReference type="InterPro" id="IPR030184">
    <property type="entry name" value="WAT1-related"/>
</dbReference>
<evidence type="ECO:0000256" key="7">
    <source>
        <dbReference type="SAM" id="MobiDB-lite"/>
    </source>
</evidence>
<accession>A0A068UBR1</accession>
<comment type="similarity">
    <text evidence="2 6">Belongs to the drug/metabolite transporter (DMT) superfamily. Plant drug/metabolite exporter (P-DME) (TC 2.A.7.4) family.</text>
</comment>
<feature type="transmembrane region" description="Helical" evidence="6">
    <location>
        <begin position="99"/>
        <end position="122"/>
    </location>
</feature>
<dbReference type="AlphaFoldDB" id="A0A068UBR1"/>
<feature type="compositionally biased region" description="Basic and acidic residues" evidence="7">
    <location>
        <begin position="356"/>
        <end position="365"/>
    </location>
</feature>
<dbReference type="PANTHER" id="PTHR31218">
    <property type="entry name" value="WAT1-RELATED PROTEIN"/>
    <property type="match status" value="1"/>
</dbReference>
<evidence type="ECO:0000256" key="1">
    <source>
        <dbReference type="ARBA" id="ARBA00004141"/>
    </source>
</evidence>
<evidence type="ECO:0000259" key="8">
    <source>
        <dbReference type="Pfam" id="PF00892"/>
    </source>
</evidence>
<keyword evidence="4 6" id="KW-1133">Transmembrane helix</keyword>
<evidence type="ECO:0000313" key="9">
    <source>
        <dbReference type="EMBL" id="CDP05672.1"/>
    </source>
</evidence>